<name>A0A833QTU7_9POAL</name>
<sequence length="294" mass="34201">MSGRSGRIPFKRCKKKHDTKRTVVIDSDNDESDVYTVDSPEDPLRNNSSTYLKRSEVITEISDSSSSDCEITIRDKWENASSRLSKGKNTSWSSECIADMPDVLDCLSMIYTKYCSDNLQDSTISGSDVVADREKHKETAEYRHAEEAEWESRKRLLQTQAEEARRERKKRKAESLRQFEMEKRQKQRLDEIRQSQKKVEEMVNVKEKIRAEVRKELEVMERRYGTMASILRALGVTVEGGPCPLSHQVNAAYKQAIRRFHPDRFSTSDIHEQVKAEETFKFVSRLKEKRLPNL</sequence>
<evidence type="ECO:0008006" key="5">
    <source>
        <dbReference type="Google" id="ProtNLM"/>
    </source>
</evidence>
<evidence type="ECO:0000256" key="1">
    <source>
        <dbReference type="SAM" id="Coils"/>
    </source>
</evidence>
<dbReference type="InterPro" id="IPR036869">
    <property type="entry name" value="J_dom_sf"/>
</dbReference>
<dbReference type="PANTHER" id="PTHR36335:SF1">
    <property type="entry name" value="CHAPERONE DNAJ-DOMAIN SUPERFAMILY PROTEIN"/>
    <property type="match status" value="1"/>
</dbReference>
<feature type="coiled-coil region" evidence="1">
    <location>
        <begin position="147"/>
        <end position="223"/>
    </location>
</feature>
<reference evidence="3" key="1">
    <citation type="submission" date="2020-01" db="EMBL/GenBank/DDBJ databases">
        <title>Genome sequence of Kobresia littledalei, the first chromosome-level genome in the family Cyperaceae.</title>
        <authorList>
            <person name="Qu G."/>
        </authorList>
    </citation>
    <scope>NUCLEOTIDE SEQUENCE</scope>
    <source>
        <strain evidence="3">C.B.Clarke</strain>
        <tissue evidence="3">Leaf</tissue>
    </source>
</reference>
<gene>
    <name evidence="3" type="ORF">FCM35_KLT01656</name>
</gene>
<feature type="region of interest" description="Disordered" evidence="2">
    <location>
        <begin position="28"/>
        <end position="48"/>
    </location>
</feature>
<organism evidence="3 4">
    <name type="scientific">Carex littledalei</name>
    <dbReference type="NCBI Taxonomy" id="544730"/>
    <lineage>
        <taxon>Eukaryota</taxon>
        <taxon>Viridiplantae</taxon>
        <taxon>Streptophyta</taxon>
        <taxon>Embryophyta</taxon>
        <taxon>Tracheophyta</taxon>
        <taxon>Spermatophyta</taxon>
        <taxon>Magnoliopsida</taxon>
        <taxon>Liliopsida</taxon>
        <taxon>Poales</taxon>
        <taxon>Cyperaceae</taxon>
        <taxon>Cyperoideae</taxon>
        <taxon>Cariceae</taxon>
        <taxon>Carex</taxon>
        <taxon>Carex subgen. Euthyceras</taxon>
    </lineage>
</organism>
<keyword evidence="1" id="KW-0175">Coiled coil</keyword>
<keyword evidence="4" id="KW-1185">Reference proteome</keyword>
<protein>
    <recommendedName>
        <fullName evidence="5">J domain-containing protein</fullName>
    </recommendedName>
</protein>
<comment type="caution">
    <text evidence="3">The sequence shown here is derived from an EMBL/GenBank/DDBJ whole genome shotgun (WGS) entry which is preliminary data.</text>
</comment>
<dbReference type="PANTHER" id="PTHR36335">
    <property type="entry name" value="CHAPERONE DNAJ-DOMAIN SUPERFAMILY PROTEIN"/>
    <property type="match status" value="1"/>
</dbReference>
<dbReference type="EMBL" id="SWLB01000010">
    <property type="protein sequence ID" value="KAF3333965.1"/>
    <property type="molecule type" value="Genomic_DNA"/>
</dbReference>
<dbReference type="Proteomes" id="UP000623129">
    <property type="component" value="Unassembled WGS sequence"/>
</dbReference>
<evidence type="ECO:0000313" key="3">
    <source>
        <dbReference type="EMBL" id="KAF3333965.1"/>
    </source>
</evidence>
<evidence type="ECO:0000313" key="4">
    <source>
        <dbReference type="Proteomes" id="UP000623129"/>
    </source>
</evidence>
<dbReference type="SUPFAM" id="SSF46565">
    <property type="entry name" value="Chaperone J-domain"/>
    <property type="match status" value="1"/>
</dbReference>
<dbReference type="AlphaFoldDB" id="A0A833QTU7"/>
<evidence type="ECO:0000256" key="2">
    <source>
        <dbReference type="SAM" id="MobiDB-lite"/>
    </source>
</evidence>
<dbReference type="OrthoDB" id="498970at2759"/>
<accession>A0A833QTU7</accession>
<proteinExistence type="predicted"/>